<proteinExistence type="predicted"/>
<dbReference type="Pfam" id="PF11972">
    <property type="entry name" value="HTH_13"/>
    <property type="match status" value="1"/>
</dbReference>
<feature type="domain" description="DUF1612" evidence="2">
    <location>
        <begin position="210"/>
        <end position="326"/>
    </location>
</feature>
<dbReference type="Proteomes" id="UP000048926">
    <property type="component" value="Unassembled WGS sequence"/>
</dbReference>
<feature type="domain" description="HTH DNA binding" evidence="3">
    <location>
        <begin position="335"/>
        <end position="391"/>
    </location>
</feature>
<dbReference type="AlphaFoldDB" id="A0A0M6YBW0"/>
<evidence type="ECO:0000256" key="1">
    <source>
        <dbReference type="SAM" id="MobiDB-lite"/>
    </source>
</evidence>
<evidence type="ECO:0000313" key="4">
    <source>
        <dbReference type="EMBL" id="CTQ47576.1"/>
    </source>
</evidence>
<dbReference type="InterPro" id="IPR021068">
    <property type="entry name" value="HTH_DNA-bd"/>
</dbReference>
<dbReference type="EMBL" id="CXST01000009">
    <property type="protein sequence ID" value="CTQ47576.1"/>
    <property type="molecule type" value="Genomic_DNA"/>
</dbReference>
<reference evidence="5" key="1">
    <citation type="submission" date="2015-07" db="EMBL/GenBank/DDBJ databases">
        <authorList>
            <person name="Rodrigo-Torres Lidia"/>
            <person name="Arahal R.David."/>
        </authorList>
    </citation>
    <scope>NUCLEOTIDE SEQUENCE [LARGE SCALE GENOMIC DNA]</scope>
    <source>
        <strain evidence="5">CECT 4801</strain>
    </source>
</reference>
<protein>
    <submittedName>
        <fullName evidence="4">HTH DNA binding domain protein</fullName>
    </submittedName>
</protein>
<keyword evidence="5" id="KW-1185">Reference proteome</keyword>
<gene>
    <name evidence="4" type="ORF">LAL4801_06038</name>
</gene>
<dbReference type="InterPro" id="IPR011670">
    <property type="entry name" value="DUF1612"/>
</dbReference>
<dbReference type="NCBIfam" id="NF040876">
    <property type="entry name" value="RHE_PE00001_fam"/>
    <property type="match status" value="1"/>
</dbReference>
<organism evidence="4 5">
    <name type="scientific">Roseibium aggregatum</name>
    <dbReference type="NCBI Taxonomy" id="187304"/>
    <lineage>
        <taxon>Bacteria</taxon>
        <taxon>Pseudomonadati</taxon>
        <taxon>Pseudomonadota</taxon>
        <taxon>Alphaproteobacteria</taxon>
        <taxon>Hyphomicrobiales</taxon>
        <taxon>Stappiaceae</taxon>
        <taxon>Roseibium</taxon>
    </lineage>
</organism>
<evidence type="ECO:0000313" key="5">
    <source>
        <dbReference type="Proteomes" id="UP000048926"/>
    </source>
</evidence>
<sequence>MKYYQPMSMVYDLHKSLKSLDWLDLADPLDRASRSLTRADERLRRTQALEDGVRSRSHLFETCASMAFDGDLVHLEDLVLHDAGTDRRAPTHELTRAARFLALRRRVDRQIPDSVLSRDGLLTLVGRPTDDAEFETTTIRNSGEGRGLAASPSAQQDTADTEKILFAEIDAVLERSRQLAQGTVPERAVSSRQSGDIPSVHFSRFAERGDRLDDWLTVKKEAEALKLPPVLAAAILLDAWQVLQPLDGWPELGRLLSAVFLKAQVTTSHLPSLSAGLRKSPFRWRRKDTFQVRIAGLLSGFEKAAQETMDQLDRLSIAQEQLARHCQSCRSHSRLPEFARMFLSRPLVTIPMARQDLGVTAAAVDRMIRQLGPALPRELTGRDRYRAWGIL</sequence>
<evidence type="ECO:0000259" key="3">
    <source>
        <dbReference type="Pfam" id="PF11972"/>
    </source>
</evidence>
<feature type="region of interest" description="Disordered" evidence="1">
    <location>
        <begin position="138"/>
        <end position="157"/>
    </location>
</feature>
<dbReference type="OrthoDB" id="8455637at2"/>
<evidence type="ECO:0000259" key="2">
    <source>
        <dbReference type="Pfam" id="PF07756"/>
    </source>
</evidence>
<name>A0A0M6YBW0_9HYPH</name>
<dbReference type="InterPro" id="IPR048017">
    <property type="entry name" value="Y4cF-like"/>
</dbReference>
<dbReference type="Pfam" id="PF07756">
    <property type="entry name" value="DUF1612"/>
    <property type="match status" value="1"/>
</dbReference>
<accession>A0A0M6YBW0</accession>